<evidence type="ECO:0000256" key="13">
    <source>
        <dbReference type="ARBA" id="ARBA00023180"/>
    </source>
</evidence>
<evidence type="ECO:0000259" key="21">
    <source>
        <dbReference type="PROSITE" id="PS51704"/>
    </source>
</evidence>
<accession>A0A9W3CMK3</accession>
<feature type="domain" description="Protein kinase" evidence="20">
    <location>
        <begin position="1009"/>
        <end position="1287"/>
    </location>
</feature>
<dbReference type="Gene3D" id="1.10.510.10">
    <property type="entry name" value="Transferase(Phosphotransferase) domain 1"/>
    <property type="match status" value="1"/>
</dbReference>
<evidence type="ECO:0000256" key="9">
    <source>
        <dbReference type="ARBA" id="ARBA00022801"/>
    </source>
</evidence>
<dbReference type="PROSITE" id="PS51704">
    <property type="entry name" value="GP_PDE"/>
    <property type="match status" value="2"/>
</dbReference>
<dbReference type="GO" id="GO:0006071">
    <property type="term" value="P:glycerol metabolic process"/>
    <property type="evidence" value="ECO:0007669"/>
    <property type="project" value="UniProtKB-KW"/>
</dbReference>
<evidence type="ECO:0000256" key="3">
    <source>
        <dbReference type="ARBA" id="ARBA00022679"/>
    </source>
</evidence>
<evidence type="ECO:0000256" key="19">
    <source>
        <dbReference type="SAM" id="SignalP"/>
    </source>
</evidence>
<keyword evidence="2" id="KW-0723">Serine/threonine-protein kinase</keyword>
<dbReference type="InterPro" id="IPR001245">
    <property type="entry name" value="Ser-Thr/Tyr_kinase_cat_dom"/>
</dbReference>
<dbReference type="PROSITE" id="PS00107">
    <property type="entry name" value="PROTEIN_KINASE_ATP"/>
    <property type="match status" value="1"/>
</dbReference>
<reference evidence="23" key="2">
    <citation type="submission" date="2025-08" db="UniProtKB">
        <authorList>
            <consortium name="RefSeq"/>
        </authorList>
    </citation>
    <scope>IDENTIFICATION</scope>
    <source>
        <tissue evidence="23">Leaf</tissue>
    </source>
</reference>
<dbReference type="FunFam" id="3.30.200.20:FF:000644">
    <property type="entry name" value="Suppressor of npr1-1 constitutive 4"/>
    <property type="match status" value="1"/>
</dbReference>
<evidence type="ECO:0000259" key="20">
    <source>
        <dbReference type="PROSITE" id="PS50011"/>
    </source>
</evidence>
<gene>
    <name evidence="23" type="primary">LOC108841892</name>
</gene>
<dbReference type="InterPro" id="IPR011009">
    <property type="entry name" value="Kinase-like_dom_sf"/>
</dbReference>
<dbReference type="InterPro" id="IPR000742">
    <property type="entry name" value="EGF"/>
</dbReference>
<dbReference type="CDD" id="cd08604">
    <property type="entry name" value="GDPD_SHV3_repeat_2"/>
    <property type="match status" value="1"/>
</dbReference>
<dbReference type="GO" id="GO:0016020">
    <property type="term" value="C:membrane"/>
    <property type="evidence" value="ECO:0007669"/>
    <property type="project" value="UniProtKB-SubCell"/>
</dbReference>
<organism evidence="22 23">
    <name type="scientific">Raphanus sativus</name>
    <name type="common">Radish</name>
    <name type="synonym">Raphanus raphanistrum var. sativus</name>
    <dbReference type="NCBI Taxonomy" id="3726"/>
    <lineage>
        <taxon>Eukaryota</taxon>
        <taxon>Viridiplantae</taxon>
        <taxon>Streptophyta</taxon>
        <taxon>Embryophyta</taxon>
        <taxon>Tracheophyta</taxon>
        <taxon>Spermatophyta</taxon>
        <taxon>Magnoliopsida</taxon>
        <taxon>eudicotyledons</taxon>
        <taxon>Gunneridae</taxon>
        <taxon>Pentapetalae</taxon>
        <taxon>rosids</taxon>
        <taxon>malvids</taxon>
        <taxon>Brassicales</taxon>
        <taxon>Brassicaceae</taxon>
        <taxon>Brassiceae</taxon>
        <taxon>Raphanus</taxon>
    </lineage>
</organism>
<dbReference type="Pfam" id="PF07714">
    <property type="entry name" value="PK_Tyr_Ser-Thr"/>
    <property type="match status" value="1"/>
</dbReference>
<feature type="transmembrane region" description="Helical" evidence="18">
    <location>
        <begin position="957"/>
        <end position="978"/>
    </location>
</feature>
<evidence type="ECO:0000256" key="1">
    <source>
        <dbReference type="ARBA" id="ARBA00004479"/>
    </source>
</evidence>
<dbReference type="PROSITE" id="PS50011">
    <property type="entry name" value="PROTEIN_KINASE_DOM"/>
    <property type="match status" value="1"/>
</dbReference>
<keyword evidence="13" id="KW-0325">Glycoprotein</keyword>
<evidence type="ECO:0000256" key="5">
    <source>
        <dbReference type="ARBA" id="ARBA00022729"/>
    </source>
</evidence>
<dbReference type="SUPFAM" id="SSF51695">
    <property type="entry name" value="PLC-like phosphodiesterases"/>
    <property type="match status" value="2"/>
</dbReference>
<dbReference type="PROSITE" id="PS00108">
    <property type="entry name" value="PROTEIN_KINASE_ST"/>
    <property type="match status" value="1"/>
</dbReference>
<dbReference type="KEGG" id="rsz:108841892"/>
<dbReference type="PANTHER" id="PTHR43620:SF31">
    <property type="entry name" value="GLYCEROPHOSPHODIESTER PHOSPHODIESTERASE"/>
    <property type="match status" value="1"/>
</dbReference>
<keyword evidence="12 18" id="KW-0472">Membrane</keyword>
<dbReference type="GO" id="GO:0004674">
    <property type="term" value="F:protein serine/threonine kinase activity"/>
    <property type="evidence" value="ECO:0007669"/>
    <property type="project" value="UniProtKB-KW"/>
</dbReference>
<dbReference type="SUPFAM" id="SSF56112">
    <property type="entry name" value="Protein kinase-like (PK-like)"/>
    <property type="match status" value="1"/>
</dbReference>
<feature type="domain" description="GP-PDE" evidence="21">
    <location>
        <begin position="38"/>
        <end position="338"/>
    </location>
</feature>
<keyword evidence="8" id="KW-0319">Glycerol metabolism</keyword>
<dbReference type="GO" id="GO:0005524">
    <property type="term" value="F:ATP binding"/>
    <property type="evidence" value="ECO:0007669"/>
    <property type="project" value="UniProtKB-UniRule"/>
</dbReference>
<evidence type="ECO:0000256" key="17">
    <source>
        <dbReference type="PROSITE-ProRule" id="PRU10141"/>
    </source>
</evidence>
<comment type="catalytic activity">
    <reaction evidence="16">
        <text>L-seryl-[protein] + ATP = O-phospho-L-seryl-[protein] + ADP + H(+)</text>
        <dbReference type="Rhea" id="RHEA:17989"/>
        <dbReference type="Rhea" id="RHEA-COMP:9863"/>
        <dbReference type="Rhea" id="RHEA-COMP:11604"/>
        <dbReference type="ChEBI" id="CHEBI:15378"/>
        <dbReference type="ChEBI" id="CHEBI:29999"/>
        <dbReference type="ChEBI" id="CHEBI:30616"/>
        <dbReference type="ChEBI" id="CHEBI:83421"/>
        <dbReference type="ChEBI" id="CHEBI:456216"/>
        <dbReference type="EC" id="2.7.11.1"/>
    </reaction>
</comment>
<feature type="signal peptide" evidence="19">
    <location>
        <begin position="1"/>
        <end position="23"/>
    </location>
</feature>
<dbReference type="RefSeq" id="XP_056852704.1">
    <property type="nucleotide sequence ID" value="XM_056996724.1"/>
</dbReference>
<dbReference type="CDD" id="cd08603">
    <property type="entry name" value="GDPD_SHV3_repeat_1"/>
    <property type="match status" value="1"/>
</dbReference>
<dbReference type="FunFam" id="1.10.510.10:FF:000590">
    <property type="entry name" value="PR5-like receptor kinase"/>
    <property type="match status" value="1"/>
</dbReference>
<dbReference type="Gene3D" id="3.20.20.190">
    <property type="entry name" value="Phosphatidylinositol (PI) phosphodiesterase"/>
    <property type="match status" value="2"/>
</dbReference>
<dbReference type="Pfam" id="PF13947">
    <property type="entry name" value="GUB_WAK_bind"/>
    <property type="match status" value="1"/>
</dbReference>
<dbReference type="Pfam" id="PF14380">
    <property type="entry name" value="WAK_assoc"/>
    <property type="match status" value="1"/>
</dbReference>
<evidence type="ECO:0000256" key="7">
    <source>
        <dbReference type="ARBA" id="ARBA00022777"/>
    </source>
</evidence>
<keyword evidence="5 19" id="KW-0732">Signal</keyword>
<reference evidence="22" key="1">
    <citation type="journal article" date="2019" name="Database">
        <title>The radish genome database (RadishGD): an integrated information resource for radish genomics.</title>
        <authorList>
            <person name="Yu H.J."/>
            <person name="Baek S."/>
            <person name="Lee Y.J."/>
            <person name="Cho A."/>
            <person name="Mun J.H."/>
        </authorList>
    </citation>
    <scope>NUCLEOTIDE SEQUENCE [LARGE SCALE GENOMIC DNA]</scope>
    <source>
        <strain evidence="22">cv. WK10039</strain>
    </source>
</reference>
<dbReference type="Pfam" id="PF03009">
    <property type="entry name" value="GDPD"/>
    <property type="match status" value="2"/>
</dbReference>
<evidence type="ECO:0000256" key="16">
    <source>
        <dbReference type="ARBA" id="ARBA00048679"/>
    </source>
</evidence>
<evidence type="ECO:0000256" key="10">
    <source>
        <dbReference type="ARBA" id="ARBA00022840"/>
    </source>
</evidence>
<dbReference type="FunFam" id="3.20.20.190:FF:000013">
    <property type="entry name" value="Glycerophosphodiester phosphodiesterase GDPDL3"/>
    <property type="match status" value="1"/>
</dbReference>
<dbReference type="InterPro" id="IPR030395">
    <property type="entry name" value="GP_PDE_dom"/>
</dbReference>
<keyword evidence="9" id="KW-0378">Hydrolase</keyword>
<evidence type="ECO:0000256" key="15">
    <source>
        <dbReference type="ARBA" id="ARBA00047899"/>
    </source>
</evidence>
<evidence type="ECO:0000256" key="12">
    <source>
        <dbReference type="ARBA" id="ARBA00023136"/>
    </source>
</evidence>
<name>A0A9W3CMK3_RAPSA</name>
<dbReference type="PANTHER" id="PTHR43620">
    <property type="entry name" value="GLYCEROPHOSPHORYL DIESTER PHOSPHODIESTERASE"/>
    <property type="match status" value="1"/>
</dbReference>
<comment type="catalytic activity">
    <reaction evidence="15">
        <text>L-threonyl-[protein] + ATP = O-phospho-L-threonyl-[protein] + ADP + H(+)</text>
        <dbReference type="Rhea" id="RHEA:46608"/>
        <dbReference type="Rhea" id="RHEA-COMP:11060"/>
        <dbReference type="Rhea" id="RHEA-COMP:11605"/>
        <dbReference type="ChEBI" id="CHEBI:15378"/>
        <dbReference type="ChEBI" id="CHEBI:30013"/>
        <dbReference type="ChEBI" id="CHEBI:30616"/>
        <dbReference type="ChEBI" id="CHEBI:61977"/>
        <dbReference type="ChEBI" id="CHEBI:456216"/>
        <dbReference type="EC" id="2.7.11.1"/>
    </reaction>
</comment>
<dbReference type="GO" id="GO:0030247">
    <property type="term" value="F:polysaccharide binding"/>
    <property type="evidence" value="ECO:0007669"/>
    <property type="project" value="InterPro"/>
</dbReference>
<dbReference type="GeneID" id="108841892"/>
<evidence type="ECO:0000256" key="18">
    <source>
        <dbReference type="SAM" id="Phobius"/>
    </source>
</evidence>
<evidence type="ECO:0000313" key="23">
    <source>
        <dbReference type="RefSeq" id="XP_056852704.1"/>
    </source>
</evidence>
<keyword evidence="6 17" id="KW-0547">Nucleotide-binding</keyword>
<keyword evidence="7" id="KW-0418">Kinase</keyword>
<evidence type="ECO:0000256" key="11">
    <source>
        <dbReference type="ARBA" id="ARBA00022989"/>
    </source>
</evidence>
<evidence type="ECO:0000256" key="8">
    <source>
        <dbReference type="ARBA" id="ARBA00022798"/>
    </source>
</evidence>
<dbReference type="SMART" id="SM00220">
    <property type="entry name" value="S_TKc"/>
    <property type="match status" value="1"/>
</dbReference>
<evidence type="ECO:0000313" key="22">
    <source>
        <dbReference type="Proteomes" id="UP000504610"/>
    </source>
</evidence>
<dbReference type="GO" id="GO:0006629">
    <property type="term" value="P:lipid metabolic process"/>
    <property type="evidence" value="ECO:0007669"/>
    <property type="project" value="InterPro"/>
</dbReference>
<comment type="catalytic activity">
    <reaction evidence="14">
        <text>a sn-glycero-3-phosphodiester + H2O = an alcohol + sn-glycerol 3-phosphate + H(+)</text>
        <dbReference type="Rhea" id="RHEA:12969"/>
        <dbReference type="ChEBI" id="CHEBI:15377"/>
        <dbReference type="ChEBI" id="CHEBI:15378"/>
        <dbReference type="ChEBI" id="CHEBI:30879"/>
        <dbReference type="ChEBI" id="CHEBI:57597"/>
        <dbReference type="ChEBI" id="CHEBI:83408"/>
        <dbReference type="EC" id="3.1.4.46"/>
    </reaction>
</comment>
<sequence>MRASIILLCGVVLIQLFAAQINAERSKSPWQTLSGDAPLVIARGGFSGLFPDSILDAYKLAMQTSVPGAVLWCDVQLTKDDFGICYPDLRLNNDSTIESVYPKRRKSYMVNGIPTEGWFTIDFSLRDLKNVSLIQGILSQSEKFDGNGFSILTVQDVTAQIKPESFWLNVQHDAFYAQQNMSMSSFLISASRTVSIDYISSPELNFFRKITGHFGGNGPSFVFKFLGKEDFEPTTKRTYGSILSNLTYVKTFASGIIVPKSYIWPLDDKQYLLPPTSLVHDAHKAGLQVYVSGFANDANIAYNYSFDPVSEYLSFVDNGDFSVDGVLSDFPITASASVDCFSHIGRNATKQVDFLVISKHGASGDYPGCTNLAYDKAIKDGADVIDCSVQMSREGKPFCSNSIDLEKSTMAAQTPLRNRSTIIPEISSDVGLYTFSLTWPEIHNLTPAISNPYRNPNERDSGRIMSLFEFLNLAKNSTTLSGILISVENAVYLREKKGLDLVKAVLDTLTEAGYSNGTTTKKVMIQSTNSSILVDIKKQSKYETVYKVEKTIDDISDSAIDDIKKFANAVVIIKPSVFPLSDDSFVSGKTNVLERLQKSKLMVYVELLQNEFVSDATVEINSYITGAGINGTITEFPITASRYKRNRCLGTKETLPYMAPVIPRRLLQIVNSLPPAPSPAPAPSSVFTDDYFAGPPLLPNSVVTNDDRYKLCSQPFSCGDQRDLLYPFWIPGREDCGYPGSMLNCSGEFAELTVSSVKFRILMANYDYNIITLARLDYTDNLCPSNPRNEQFNQSALHFTDHTKLLAILYGCPDLSSNISSSPVYNYLTDFQCEDIDREGLRNYCFVTNSSFALLYMRDGTKDLGKNCKKKVSIPVSDSTLRTLRSDNPNKSLEQGFDLEIKQDCAMCLKSNGACGYNHTRNEFACFCGDGTHGHNCDGSLVNAIHKGSWVKIIPKVAGSIAGVVLLVILLLFFRHYLRMKELRLRQQNLKSLIPLKHYTYAQVKRITKSFAEVVGRGGFGIVYRGTLSDGRMVAVKVLKDSKGNGEDFINEVASMSQTSHLNIVTLLGFCSEGSKRAIIYEFLGNGSLDKFISEKSSVKLDWTTLYQIALGVARGLEYLHHGCKTRIVHFDIKPQNVLLDENFSPKVSDFGLAKLCEKKESALSLLDTRGTVGYIAPEMISRVYGNVSRKSDVYSYGMLVLEMIGARNKESAHQDSASNTSSIYFPEWIYRDLELGKPRRLIEDGINNEEEEVAKKMALVGLWCIQPSPSDRPPMNRVVEMMEGRLEALEVPPRPVLQQIPTAPLQESLTLSDSLVEADH</sequence>
<dbReference type="InterPro" id="IPR000719">
    <property type="entry name" value="Prot_kinase_dom"/>
</dbReference>
<dbReference type="InterPro" id="IPR025287">
    <property type="entry name" value="WAK_GUB"/>
</dbReference>
<evidence type="ECO:0000256" key="2">
    <source>
        <dbReference type="ARBA" id="ARBA00022527"/>
    </source>
</evidence>
<dbReference type="InterPro" id="IPR017946">
    <property type="entry name" value="PLC-like_Pdiesterase_TIM-brl"/>
</dbReference>
<dbReference type="OrthoDB" id="1044020at2759"/>
<evidence type="ECO:0000256" key="4">
    <source>
        <dbReference type="ARBA" id="ARBA00022692"/>
    </source>
</evidence>
<proteinExistence type="predicted"/>
<dbReference type="GO" id="GO:0008889">
    <property type="term" value="F:glycerophosphodiester phosphodiesterase activity"/>
    <property type="evidence" value="ECO:0007669"/>
    <property type="project" value="UniProtKB-EC"/>
</dbReference>
<keyword evidence="22" id="KW-1185">Reference proteome</keyword>
<protein>
    <submittedName>
        <fullName evidence="23">Protein SUPPRESSOR OF NPR1-1 CONSTITUTIVE 4</fullName>
    </submittedName>
</protein>
<keyword evidence="11 18" id="KW-1133">Transmembrane helix</keyword>
<dbReference type="FunFam" id="3.20.20.190:FF:000011">
    <property type="entry name" value="Glycerophosphodiester phosphodiesterase GDPDL3"/>
    <property type="match status" value="1"/>
</dbReference>
<dbReference type="InterPro" id="IPR032872">
    <property type="entry name" value="WAK_assoc_C"/>
</dbReference>
<dbReference type="CDD" id="cd14066">
    <property type="entry name" value="STKc_IRAK"/>
    <property type="match status" value="1"/>
</dbReference>
<dbReference type="Gene3D" id="3.30.200.20">
    <property type="entry name" value="Phosphorylase Kinase, domain 1"/>
    <property type="match status" value="1"/>
</dbReference>
<dbReference type="InterPro" id="IPR017441">
    <property type="entry name" value="Protein_kinase_ATP_BS"/>
</dbReference>
<dbReference type="Proteomes" id="UP000504610">
    <property type="component" value="Chromosome 2"/>
</dbReference>
<keyword evidence="3" id="KW-0808">Transferase</keyword>
<comment type="subcellular location">
    <subcellularLocation>
        <location evidence="1">Membrane</location>
        <topology evidence="1">Single-pass type I membrane protein</topology>
    </subcellularLocation>
</comment>
<dbReference type="InterPro" id="IPR008271">
    <property type="entry name" value="Ser/Thr_kinase_AS"/>
</dbReference>
<feature type="domain" description="GP-PDE" evidence="21">
    <location>
        <begin position="354"/>
        <end position="644"/>
    </location>
</feature>
<feature type="chain" id="PRO_5040965667" evidence="19">
    <location>
        <begin position="24"/>
        <end position="1321"/>
    </location>
</feature>
<evidence type="ECO:0000256" key="14">
    <source>
        <dbReference type="ARBA" id="ARBA00047512"/>
    </source>
</evidence>
<feature type="binding site" evidence="17">
    <location>
        <position position="1037"/>
    </location>
    <ligand>
        <name>ATP</name>
        <dbReference type="ChEBI" id="CHEBI:30616"/>
    </ligand>
</feature>
<evidence type="ECO:0000256" key="6">
    <source>
        <dbReference type="ARBA" id="ARBA00022741"/>
    </source>
</evidence>
<keyword evidence="10 17" id="KW-0067">ATP-binding</keyword>
<keyword evidence="4 18" id="KW-0812">Transmembrane</keyword>
<dbReference type="PROSITE" id="PS00022">
    <property type="entry name" value="EGF_1"/>
    <property type="match status" value="1"/>
</dbReference>